<evidence type="ECO:0000313" key="12">
    <source>
        <dbReference type="EMBL" id="KAK7234467.1"/>
    </source>
</evidence>
<dbReference type="Pfam" id="PF05007">
    <property type="entry name" value="Mannosyl_trans"/>
    <property type="match status" value="1"/>
</dbReference>
<dbReference type="Proteomes" id="UP001363151">
    <property type="component" value="Unassembled WGS sequence"/>
</dbReference>
<evidence type="ECO:0000313" key="13">
    <source>
        <dbReference type="Proteomes" id="UP001363151"/>
    </source>
</evidence>
<keyword evidence="5 11" id="KW-0328">Glycosyltransferase</keyword>
<keyword evidence="8 11" id="KW-0256">Endoplasmic reticulum</keyword>
<comment type="caution">
    <text evidence="11">Lacks conserved residue(s) required for the propagation of feature annotation.</text>
</comment>
<sequence length="367" mass="38109">MADDPGAAEARLAIVRFGVICLKHMRRVALGARLALIALGLAVDALRPLGLRYTDVDYDVLRDGAAAMVAGAAGGPYARATFRYSPLLALPLVGDVAAAGLPVGKVVFALADVALGARVEALLRARGLSANRARRGAAGWYLNPSRSTSPGVALAFLRRDGVTRALAFGGAFAAAAAAPTALAYFCYGSTYVDNALAYHVTRLDHRHNLAAFWLPIYAVEGLPGGSRFKPLLRRALAVGPFLAHALLQAAAVVGLRRDLAATVFAQTLLFVAANKVCTAQYFCWWLPFAVVVAGPGLVHARHGAAKRRTVARALGSWAAALAAWLAVAFRLEFAGDAAHGPLWALGLGFLGANAGLLAAVLDAGGVS</sequence>
<feature type="transmembrane region" description="Helical" evidence="11">
    <location>
        <begin position="310"/>
        <end position="329"/>
    </location>
</feature>
<evidence type="ECO:0000256" key="6">
    <source>
        <dbReference type="ARBA" id="ARBA00022679"/>
    </source>
</evidence>
<dbReference type="PANTHER" id="PTHR12886">
    <property type="entry name" value="PIG-M MANNOSYLTRANSFERASE"/>
    <property type="match status" value="1"/>
</dbReference>
<evidence type="ECO:0000256" key="10">
    <source>
        <dbReference type="ARBA" id="ARBA00023136"/>
    </source>
</evidence>
<evidence type="ECO:0000256" key="9">
    <source>
        <dbReference type="ARBA" id="ARBA00022989"/>
    </source>
</evidence>
<keyword evidence="13" id="KW-1185">Reference proteome</keyword>
<dbReference type="InterPro" id="IPR007704">
    <property type="entry name" value="PIG-M"/>
</dbReference>
<evidence type="ECO:0000256" key="1">
    <source>
        <dbReference type="ARBA" id="ARBA00004477"/>
    </source>
</evidence>
<keyword evidence="10 11" id="KW-0472">Membrane</keyword>
<proteinExistence type="inferred from homology"/>
<keyword evidence="9 11" id="KW-1133">Transmembrane helix</keyword>
<name>A0ABR1FNY6_AURAN</name>
<reference evidence="12 13" key="1">
    <citation type="submission" date="2024-03" db="EMBL/GenBank/DDBJ databases">
        <title>Aureococcus anophagefferens CCMP1851 and Kratosvirus quantuckense: Draft genome of a second virus-susceptible host strain in the model system.</title>
        <authorList>
            <person name="Chase E."/>
            <person name="Truchon A.R."/>
            <person name="Schepens W."/>
            <person name="Wilhelm S.W."/>
        </authorList>
    </citation>
    <scope>NUCLEOTIDE SEQUENCE [LARGE SCALE GENOMIC DNA]</scope>
    <source>
        <strain evidence="12 13">CCMP1851</strain>
    </source>
</reference>
<keyword evidence="4 11" id="KW-0337">GPI-anchor biosynthesis</keyword>
<protein>
    <recommendedName>
        <fullName evidence="11">GPI mannosyltransferase 1</fullName>
        <ecNumber evidence="11">2.4.1.-</ecNumber>
    </recommendedName>
    <alternativeName>
        <fullName evidence="11">GPI mannosyltransferase I</fullName>
    </alternativeName>
</protein>
<dbReference type="EMBL" id="JBBJCI010000322">
    <property type="protein sequence ID" value="KAK7234467.1"/>
    <property type="molecule type" value="Genomic_DNA"/>
</dbReference>
<comment type="caution">
    <text evidence="12">The sequence shown here is derived from an EMBL/GenBank/DDBJ whole genome shotgun (WGS) entry which is preliminary data.</text>
</comment>
<evidence type="ECO:0000256" key="11">
    <source>
        <dbReference type="RuleBase" id="RU365064"/>
    </source>
</evidence>
<comment type="pathway">
    <text evidence="2 11">Glycolipid biosynthesis; glycosylphosphatidylinositol-anchor biosynthesis.</text>
</comment>
<evidence type="ECO:0000256" key="8">
    <source>
        <dbReference type="ARBA" id="ARBA00022824"/>
    </source>
</evidence>
<gene>
    <name evidence="12" type="primary">PIGM</name>
    <name evidence="12" type="ORF">SO694_00197018</name>
</gene>
<feature type="transmembrane region" description="Helical" evidence="11">
    <location>
        <begin position="165"/>
        <end position="185"/>
    </location>
</feature>
<evidence type="ECO:0000256" key="2">
    <source>
        <dbReference type="ARBA" id="ARBA00004687"/>
    </source>
</evidence>
<comment type="subcellular location">
    <subcellularLocation>
        <location evidence="1 11">Endoplasmic reticulum membrane</location>
        <topology evidence="1 11">Multi-pass membrane protein</topology>
    </subcellularLocation>
</comment>
<evidence type="ECO:0000256" key="7">
    <source>
        <dbReference type="ARBA" id="ARBA00022692"/>
    </source>
</evidence>
<keyword evidence="7 11" id="KW-0812">Transmembrane</keyword>
<evidence type="ECO:0000256" key="4">
    <source>
        <dbReference type="ARBA" id="ARBA00022502"/>
    </source>
</evidence>
<keyword evidence="6 11" id="KW-0808">Transferase</keyword>
<feature type="transmembrane region" description="Helical" evidence="11">
    <location>
        <begin position="341"/>
        <end position="361"/>
    </location>
</feature>
<comment type="similarity">
    <text evidence="3 11">Belongs to the PIGM family.</text>
</comment>
<evidence type="ECO:0000256" key="5">
    <source>
        <dbReference type="ARBA" id="ARBA00022676"/>
    </source>
</evidence>
<dbReference type="PANTHER" id="PTHR12886:SF0">
    <property type="entry name" value="GPI MANNOSYLTRANSFERASE 1"/>
    <property type="match status" value="1"/>
</dbReference>
<comment type="function">
    <text evidence="11">Catalytic subunit of the glycosylphosphatidylinositol-mannosyltransferase I complex which catalyzes the transfer of the first mannose, via an alpha-1,4 bond from a dolichol-phosphate-mannose (Dol-P-Man) to the glucosaminyl acyl phosphatidylinositol (GlcN-(acyl)PI) intermediate to generate alpha-D-Man-(1-&gt;4)-alpha-D-GlcN-(1-&gt;6)-(1-radyl,2-acyl-sn-glycero-3-phospho)-2-acyl-inositol and participates in the sixth step of the glycosylphosphatidylinositol-anchor biosynthesis.</text>
</comment>
<accession>A0ABR1FNY6</accession>
<organism evidence="12 13">
    <name type="scientific">Aureococcus anophagefferens</name>
    <name type="common">Harmful bloom alga</name>
    <dbReference type="NCBI Taxonomy" id="44056"/>
    <lineage>
        <taxon>Eukaryota</taxon>
        <taxon>Sar</taxon>
        <taxon>Stramenopiles</taxon>
        <taxon>Ochrophyta</taxon>
        <taxon>Pelagophyceae</taxon>
        <taxon>Pelagomonadales</taxon>
        <taxon>Pelagomonadaceae</taxon>
        <taxon>Aureococcus</taxon>
    </lineage>
</organism>
<dbReference type="EC" id="2.4.1.-" evidence="11"/>
<feature type="transmembrane region" description="Helical" evidence="11">
    <location>
        <begin position="279"/>
        <end position="298"/>
    </location>
</feature>
<evidence type="ECO:0000256" key="3">
    <source>
        <dbReference type="ARBA" id="ARBA00011071"/>
    </source>
</evidence>